<keyword evidence="2" id="KW-1185">Reference proteome</keyword>
<name>A0ABX1NA29_9RHOO</name>
<dbReference type="Proteomes" id="UP000634522">
    <property type="component" value="Unassembled WGS sequence"/>
</dbReference>
<gene>
    <name evidence="1" type="ORF">GPA27_01825</name>
</gene>
<evidence type="ECO:0000313" key="1">
    <source>
        <dbReference type="EMBL" id="NMF96136.1"/>
    </source>
</evidence>
<proteinExistence type="predicted"/>
<protein>
    <recommendedName>
        <fullName evidence="3">Helix-turn-helix domain-containing protein</fullName>
    </recommendedName>
</protein>
<evidence type="ECO:0000313" key="2">
    <source>
        <dbReference type="Proteomes" id="UP000634522"/>
    </source>
</evidence>
<organism evidence="1 2">
    <name type="scientific">Aromatoleum toluolicum</name>
    <dbReference type="NCBI Taxonomy" id="90060"/>
    <lineage>
        <taxon>Bacteria</taxon>
        <taxon>Pseudomonadati</taxon>
        <taxon>Pseudomonadota</taxon>
        <taxon>Betaproteobacteria</taxon>
        <taxon>Rhodocyclales</taxon>
        <taxon>Rhodocyclaceae</taxon>
        <taxon>Aromatoleum</taxon>
    </lineage>
</organism>
<evidence type="ECO:0008006" key="3">
    <source>
        <dbReference type="Google" id="ProtNLM"/>
    </source>
</evidence>
<comment type="caution">
    <text evidence="1">The sequence shown here is derived from an EMBL/GenBank/DDBJ whole genome shotgun (WGS) entry which is preliminary data.</text>
</comment>
<sequence>MTKRPDRPDPWKGVAHYRVRLEGADSPAFRVLSFSAKALYGDLRAKMRSNNNGNINATLSEMRHRGWTSSATLSKALQELEAMGFIAKTRQGGIAANARYCSLYRFTDTEVWEWPKLGIGPIEATNEYKAFGTVREAEVAMKNHRDRVTFLQKARRAEKMGARDEKK</sequence>
<accession>A0ABX1NA29</accession>
<dbReference type="EMBL" id="WTVS01000002">
    <property type="protein sequence ID" value="NMF96136.1"/>
    <property type="molecule type" value="Genomic_DNA"/>
</dbReference>
<reference evidence="1 2" key="1">
    <citation type="submission" date="2019-12" db="EMBL/GenBank/DDBJ databases">
        <title>Comparative genomics gives insights into the taxonomy of the Azoarcus-Aromatoleum group and reveals separate origins of nif in the plant-associated Azoarcus and non-plant-associated Aromatoleum sub-groups.</title>
        <authorList>
            <person name="Lafos M."/>
            <person name="Maluk M."/>
            <person name="Batista M."/>
            <person name="Junghare M."/>
            <person name="Carmona M."/>
            <person name="Faoro H."/>
            <person name="Cruz L.M."/>
            <person name="Battistoni F."/>
            <person name="De Souza E."/>
            <person name="Pedrosa F."/>
            <person name="Chen W.-M."/>
            <person name="Poole P.S."/>
            <person name="Dixon R.A."/>
            <person name="James E.K."/>
        </authorList>
    </citation>
    <scope>NUCLEOTIDE SEQUENCE [LARGE SCALE GENOMIC DNA]</scope>
    <source>
        <strain evidence="1 2">T</strain>
    </source>
</reference>
<dbReference type="RefSeq" id="WP_169137222.1">
    <property type="nucleotide sequence ID" value="NZ_WTVS01000002.1"/>
</dbReference>